<keyword evidence="1" id="KW-0472">Membrane</keyword>
<evidence type="ECO:0000313" key="2">
    <source>
        <dbReference type="EMBL" id="CDW35132.1"/>
    </source>
</evidence>
<name>A0A0K2UAZ5_LEPSM</name>
<feature type="non-terminal residue" evidence="2">
    <location>
        <position position="43"/>
    </location>
</feature>
<dbReference type="AlphaFoldDB" id="A0A0K2UAZ5"/>
<organism evidence="2">
    <name type="scientific">Lepeophtheirus salmonis</name>
    <name type="common">Salmon louse</name>
    <name type="synonym">Caligus salmonis</name>
    <dbReference type="NCBI Taxonomy" id="72036"/>
    <lineage>
        <taxon>Eukaryota</taxon>
        <taxon>Metazoa</taxon>
        <taxon>Ecdysozoa</taxon>
        <taxon>Arthropoda</taxon>
        <taxon>Crustacea</taxon>
        <taxon>Multicrustacea</taxon>
        <taxon>Hexanauplia</taxon>
        <taxon>Copepoda</taxon>
        <taxon>Siphonostomatoida</taxon>
        <taxon>Caligidae</taxon>
        <taxon>Lepeophtheirus</taxon>
    </lineage>
</organism>
<sequence>MLLSVKLNFRKKQLELKCLSKKFIIIVYFNAYNTLYANLYMFQ</sequence>
<reference evidence="2" key="1">
    <citation type="submission" date="2014-05" db="EMBL/GenBank/DDBJ databases">
        <authorList>
            <person name="Chronopoulou M."/>
        </authorList>
    </citation>
    <scope>NUCLEOTIDE SEQUENCE</scope>
    <source>
        <tissue evidence="2">Whole organism</tissue>
    </source>
</reference>
<feature type="transmembrane region" description="Helical" evidence="1">
    <location>
        <begin position="21"/>
        <end position="42"/>
    </location>
</feature>
<proteinExistence type="predicted"/>
<keyword evidence="1" id="KW-0812">Transmembrane</keyword>
<evidence type="ECO:0000256" key="1">
    <source>
        <dbReference type="SAM" id="Phobius"/>
    </source>
</evidence>
<dbReference type="EMBL" id="HACA01017771">
    <property type="protein sequence ID" value="CDW35132.1"/>
    <property type="molecule type" value="Transcribed_RNA"/>
</dbReference>
<keyword evidence="1" id="KW-1133">Transmembrane helix</keyword>
<accession>A0A0K2UAZ5</accession>
<protein>
    <submittedName>
        <fullName evidence="2">Uncharacterized protein</fullName>
    </submittedName>
</protein>